<evidence type="ECO:0000256" key="2">
    <source>
        <dbReference type="ARBA" id="ARBA00023125"/>
    </source>
</evidence>
<proteinExistence type="predicted"/>
<dbReference type="InterPro" id="IPR036390">
    <property type="entry name" value="WH_DNA-bd_sf"/>
</dbReference>
<organism evidence="5 6">
    <name type="scientific">Dendronalium phyllosphericum CENA369</name>
    <dbReference type="NCBI Taxonomy" id="1725256"/>
    <lineage>
        <taxon>Bacteria</taxon>
        <taxon>Bacillati</taxon>
        <taxon>Cyanobacteriota</taxon>
        <taxon>Cyanophyceae</taxon>
        <taxon>Nostocales</taxon>
        <taxon>Nostocaceae</taxon>
        <taxon>Dendronalium</taxon>
        <taxon>Dendronalium phyllosphericum</taxon>
    </lineage>
</organism>
<evidence type="ECO:0000256" key="1">
    <source>
        <dbReference type="ARBA" id="ARBA00023015"/>
    </source>
</evidence>
<sequence length="120" mass="14022">MAQSPKILNAHPYLRQTLELVSDKWVTAIIYVLSQGTKRYGELHREIGEVSQRMLTRTLRDLERDGLVRREVYSTNPPTVEYSLTSLGETLVEPLRLLCQWSIEHFQEVETARKSKDNHR</sequence>
<evidence type="ECO:0000256" key="3">
    <source>
        <dbReference type="ARBA" id="ARBA00023163"/>
    </source>
</evidence>
<evidence type="ECO:0000259" key="4">
    <source>
        <dbReference type="PROSITE" id="PS51118"/>
    </source>
</evidence>
<dbReference type="RefSeq" id="WP_214436017.1">
    <property type="nucleotide sequence ID" value="NZ_CAWPUQ010000214.1"/>
</dbReference>
<dbReference type="GO" id="GO:0003677">
    <property type="term" value="F:DNA binding"/>
    <property type="evidence" value="ECO:0007669"/>
    <property type="project" value="UniProtKB-KW"/>
</dbReference>
<evidence type="ECO:0000313" key="6">
    <source>
        <dbReference type="Proteomes" id="UP000662314"/>
    </source>
</evidence>
<reference evidence="5 6" key="1">
    <citation type="journal article" date="2021" name="Int. J. Syst. Evol. Microbiol.">
        <title>Amazonocrinis nigriterrae gen. nov., sp. nov., Atlanticothrix silvestris gen. nov., sp. nov. and Dendronalium phyllosphericum gen. nov., sp. nov., nostocacean cyanobacteria from Brazilian environments.</title>
        <authorList>
            <person name="Alvarenga D.O."/>
            <person name="Andreote A.P.D."/>
            <person name="Branco L.H.Z."/>
            <person name="Delbaje E."/>
            <person name="Cruz R.B."/>
            <person name="Varani A.M."/>
            <person name="Fiore M.F."/>
        </authorList>
    </citation>
    <scope>NUCLEOTIDE SEQUENCE [LARGE SCALE GENOMIC DNA]</scope>
    <source>
        <strain evidence="5 6">CENA369</strain>
    </source>
</reference>
<dbReference type="EMBL" id="JAECZA010000280">
    <property type="protein sequence ID" value="MBH8577324.1"/>
    <property type="molecule type" value="Genomic_DNA"/>
</dbReference>
<dbReference type="InterPro" id="IPR036388">
    <property type="entry name" value="WH-like_DNA-bd_sf"/>
</dbReference>
<evidence type="ECO:0000313" key="5">
    <source>
        <dbReference type="EMBL" id="MBH8577324.1"/>
    </source>
</evidence>
<dbReference type="PANTHER" id="PTHR33204">
    <property type="entry name" value="TRANSCRIPTIONAL REGULATOR, MARR FAMILY"/>
    <property type="match status" value="1"/>
</dbReference>
<accession>A0A8J7LJ81</accession>
<dbReference type="SUPFAM" id="SSF46785">
    <property type="entry name" value="Winged helix' DNA-binding domain"/>
    <property type="match status" value="1"/>
</dbReference>
<dbReference type="Proteomes" id="UP000662314">
    <property type="component" value="Unassembled WGS sequence"/>
</dbReference>
<dbReference type="PROSITE" id="PS51118">
    <property type="entry name" value="HTH_HXLR"/>
    <property type="match status" value="1"/>
</dbReference>
<keyword evidence="2" id="KW-0238">DNA-binding</keyword>
<dbReference type="PANTHER" id="PTHR33204:SF39">
    <property type="entry name" value="TRANSCRIPTIONAL REGULATORY PROTEIN"/>
    <property type="match status" value="1"/>
</dbReference>
<feature type="domain" description="HTH hxlR-type" evidence="4">
    <location>
        <begin position="11"/>
        <end position="110"/>
    </location>
</feature>
<keyword evidence="3" id="KW-0804">Transcription</keyword>
<gene>
    <name evidence="5" type="ORF">I8752_31030</name>
</gene>
<dbReference type="InterPro" id="IPR002577">
    <property type="entry name" value="HTH_HxlR"/>
</dbReference>
<keyword evidence="6" id="KW-1185">Reference proteome</keyword>
<name>A0A8J7LJ81_9NOST</name>
<dbReference type="Gene3D" id="1.10.10.10">
    <property type="entry name" value="Winged helix-like DNA-binding domain superfamily/Winged helix DNA-binding domain"/>
    <property type="match status" value="1"/>
</dbReference>
<dbReference type="AlphaFoldDB" id="A0A8J7LJ81"/>
<comment type="caution">
    <text evidence="5">The sequence shown here is derived from an EMBL/GenBank/DDBJ whole genome shotgun (WGS) entry which is preliminary data.</text>
</comment>
<dbReference type="Pfam" id="PF01638">
    <property type="entry name" value="HxlR"/>
    <property type="match status" value="1"/>
</dbReference>
<protein>
    <submittedName>
        <fullName evidence="5">Helix-turn-helix transcriptional regulator</fullName>
    </submittedName>
</protein>
<keyword evidence="1" id="KW-0805">Transcription regulation</keyword>